<evidence type="ECO:0000256" key="2">
    <source>
        <dbReference type="ARBA" id="ARBA00022692"/>
    </source>
</evidence>
<organism evidence="8 9">
    <name type="scientific">Blastochloris sulfoviridis</name>
    <dbReference type="NCBI Taxonomy" id="50712"/>
    <lineage>
        <taxon>Bacteria</taxon>
        <taxon>Pseudomonadati</taxon>
        <taxon>Pseudomonadota</taxon>
        <taxon>Alphaproteobacteria</taxon>
        <taxon>Hyphomicrobiales</taxon>
        <taxon>Blastochloridaceae</taxon>
        <taxon>Blastochloris</taxon>
    </lineage>
</organism>
<evidence type="ECO:0000256" key="1">
    <source>
        <dbReference type="ARBA" id="ARBA00022475"/>
    </source>
</evidence>
<gene>
    <name evidence="8" type="ORF">F1193_08285</name>
</gene>
<keyword evidence="4 6" id="KW-0472">Membrane</keyword>
<keyword evidence="2 6" id="KW-0812">Transmembrane</keyword>
<dbReference type="Pfam" id="PF06305">
    <property type="entry name" value="LapA_dom"/>
    <property type="match status" value="1"/>
</dbReference>
<dbReference type="OrthoDB" id="7868067at2"/>
<keyword evidence="1" id="KW-1003">Cell membrane</keyword>
<accession>A0A5M6I161</accession>
<proteinExistence type="predicted"/>
<evidence type="ECO:0000256" key="5">
    <source>
        <dbReference type="SAM" id="MobiDB-lite"/>
    </source>
</evidence>
<feature type="region of interest" description="Disordered" evidence="5">
    <location>
        <begin position="101"/>
        <end position="124"/>
    </location>
</feature>
<dbReference type="InterPro" id="IPR010445">
    <property type="entry name" value="LapA_dom"/>
</dbReference>
<evidence type="ECO:0000256" key="6">
    <source>
        <dbReference type="SAM" id="Phobius"/>
    </source>
</evidence>
<keyword evidence="3 6" id="KW-1133">Transmembrane helix</keyword>
<reference evidence="8 9" key="1">
    <citation type="submission" date="2019-09" db="EMBL/GenBank/DDBJ databases">
        <title>Draft Whole-Genome sequence of Blastochloris sulfoviridis DSM 729.</title>
        <authorList>
            <person name="Meyer T.E."/>
            <person name="Kyndt J.A."/>
        </authorList>
    </citation>
    <scope>NUCLEOTIDE SEQUENCE [LARGE SCALE GENOMIC DNA]</scope>
    <source>
        <strain evidence="8 9">DSM 729</strain>
    </source>
</reference>
<feature type="transmembrane region" description="Helical" evidence="6">
    <location>
        <begin position="52"/>
        <end position="75"/>
    </location>
</feature>
<dbReference type="AlphaFoldDB" id="A0A5M6I161"/>
<evidence type="ECO:0000256" key="3">
    <source>
        <dbReference type="ARBA" id="ARBA00022989"/>
    </source>
</evidence>
<evidence type="ECO:0000313" key="9">
    <source>
        <dbReference type="Proteomes" id="UP000323886"/>
    </source>
</evidence>
<keyword evidence="9" id="KW-1185">Reference proteome</keyword>
<dbReference type="EMBL" id="VWPL01000011">
    <property type="protein sequence ID" value="KAA5601913.1"/>
    <property type="molecule type" value="Genomic_DNA"/>
</dbReference>
<dbReference type="GO" id="GO:0005886">
    <property type="term" value="C:plasma membrane"/>
    <property type="evidence" value="ECO:0007669"/>
    <property type="project" value="InterPro"/>
</dbReference>
<protein>
    <submittedName>
        <fullName evidence="8">DUF1049 domain-containing protein</fullName>
    </submittedName>
</protein>
<evidence type="ECO:0000259" key="7">
    <source>
        <dbReference type="Pfam" id="PF06305"/>
    </source>
</evidence>
<dbReference type="Proteomes" id="UP000323886">
    <property type="component" value="Unassembled WGS sequence"/>
</dbReference>
<feature type="domain" description="Lipopolysaccharide assembly protein A" evidence="7">
    <location>
        <begin position="48"/>
        <end position="98"/>
    </location>
</feature>
<evidence type="ECO:0000256" key="4">
    <source>
        <dbReference type="ARBA" id="ARBA00023136"/>
    </source>
</evidence>
<name>A0A5M6I161_9HYPH</name>
<evidence type="ECO:0000313" key="8">
    <source>
        <dbReference type="EMBL" id="KAA5601913.1"/>
    </source>
</evidence>
<sequence length="124" mass="13145">MAVLRKLLFLVLGLPLGIVLVVLSVANRAPVTLVLDPFTGDAATAAYTVSVPLYLLILGTLTLGVILGGVTSWLTTGRWHRTAKRARAHIHQLQAEIERLRGGGASAPPAEAVPALPRPRRNAT</sequence>
<comment type="caution">
    <text evidence="8">The sequence shown here is derived from an EMBL/GenBank/DDBJ whole genome shotgun (WGS) entry which is preliminary data.</text>
</comment>